<dbReference type="Pfam" id="PF01339">
    <property type="entry name" value="CheB_methylest"/>
    <property type="match status" value="1"/>
</dbReference>
<dbReference type="InterPro" id="IPR011006">
    <property type="entry name" value="CheY-like_superfamily"/>
</dbReference>
<feature type="domain" description="Response regulatory" evidence="7">
    <location>
        <begin position="5"/>
        <end position="122"/>
    </location>
</feature>
<feature type="region of interest" description="Disordered" evidence="6">
    <location>
        <begin position="143"/>
        <end position="172"/>
    </location>
</feature>
<dbReference type="PANTHER" id="PTHR42872">
    <property type="entry name" value="PROTEIN-GLUTAMATE METHYLESTERASE/PROTEIN-GLUTAMINE GLUTAMINASE"/>
    <property type="match status" value="1"/>
</dbReference>
<dbReference type="EC" id="3.1.1.61" evidence="3"/>
<evidence type="ECO:0000256" key="1">
    <source>
        <dbReference type="ARBA" id="ARBA00022801"/>
    </source>
</evidence>
<evidence type="ECO:0000256" key="6">
    <source>
        <dbReference type="SAM" id="MobiDB-lite"/>
    </source>
</evidence>
<feature type="active site" evidence="3 4">
    <location>
        <position position="206"/>
    </location>
</feature>
<protein>
    <recommendedName>
        <fullName evidence="3">Protein-glutamate methylesterase/protein-glutamine glutaminase</fullName>
        <ecNumber evidence="3">3.1.1.61</ecNumber>
        <ecNumber evidence="3">3.5.1.44</ecNumber>
    </recommendedName>
</protein>
<dbReference type="PANTHER" id="PTHR42872:SF3">
    <property type="entry name" value="PROTEIN-GLUTAMATE METHYLESTERASE_PROTEIN-GLUTAMINE GLUTAMINASE 1"/>
    <property type="match status" value="1"/>
</dbReference>
<dbReference type="NCBIfam" id="NF001965">
    <property type="entry name" value="PRK00742.1"/>
    <property type="match status" value="1"/>
</dbReference>
<evidence type="ECO:0000259" key="8">
    <source>
        <dbReference type="PROSITE" id="PS50122"/>
    </source>
</evidence>
<keyword evidence="10" id="KW-1185">Reference proteome</keyword>
<feature type="modified residue" description="4-aspartylphosphate" evidence="3 5">
    <location>
        <position position="56"/>
    </location>
</feature>
<evidence type="ECO:0000313" key="10">
    <source>
        <dbReference type="Proteomes" id="UP000219546"/>
    </source>
</evidence>
<evidence type="ECO:0000256" key="5">
    <source>
        <dbReference type="PROSITE-ProRule" id="PRU00169"/>
    </source>
</evidence>
<comment type="catalytic activity">
    <reaction evidence="2 3">
        <text>[protein]-L-glutamate 5-O-methyl ester + H2O = L-glutamyl-[protein] + methanol + H(+)</text>
        <dbReference type="Rhea" id="RHEA:23236"/>
        <dbReference type="Rhea" id="RHEA-COMP:10208"/>
        <dbReference type="Rhea" id="RHEA-COMP:10311"/>
        <dbReference type="ChEBI" id="CHEBI:15377"/>
        <dbReference type="ChEBI" id="CHEBI:15378"/>
        <dbReference type="ChEBI" id="CHEBI:17790"/>
        <dbReference type="ChEBI" id="CHEBI:29973"/>
        <dbReference type="ChEBI" id="CHEBI:82795"/>
        <dbReference type="EC" id="3.1.1.61"/>
    </reaction>
</comment>
<proteinExistence type="inferred from homology"/>
<feature type="domain" description="CheB-type methylesterase" evidence="8">
    <location>
        <begin position="166"/>
        <end position="358"/>
    </location>
</feature>
<dbReference type="SUPFAM" id="SSF52738">
    <property type="entry name" value="Methylesterase CheB, C-terminal domain"/>
    <property type="match status" value="1"/>
</dbReference>
<evidence type="ECO:0000256" key="3">
    <source>
        <dbReference type="HAMAP-Rule" id="MF_00099"/>
    </source>
</evidence>
<dbReference type="EC" id="3.5.1.44" evidence="3"/>
<comment type="domain">
    <text evidence="3">Contains a C-terminal catalytic domain, and an N-terminal region which modulates catalytic activity.</text>
</comment>
<feature type="active site" evidence="3 4">
    <location>
        <position position="302"/>
    </location>
</feature>
<dbReference type="InterPro" id="IPR035909">
    <property type="entry name" value="CheB_C"/>
</dbReference>
<dbReference type="OrthoDB" id="9793421at2"/>
<accession>A0A285D1M9</accession>
<evidence type="ECO:0000259" key="7">
    <source>
        <dbReference type="PROSITE" id="PS50110"/>
    </source>
</evidence>
<dbReference type="GO" id="GO:0008984">
    <property type="term" value="F:protein-glutamate methylesterase activity"/>
    <property type="evidence" value="ECO:0007669"/>
    <property type="project" value="UniProtKB-UniRule"/>
</dbReference>
<dbReference type="GO" id="GO:0000156">
    <property type="term" value="F:phosphorelay response regulator activity"/>
    <property type="evidence" value="ECO:0007669"/>
    <property type="project" value="InterPro"/>
</dbReference>
<name>A0A285D1M9_9BACI</name>
<dbReference type="GO" id="GO:0005737">
    <property type="term" value="C:cytoplasm"/>
    <property type="evidence" value="ECO:0007669"/>
    <property type="project" value="UniProtKB-SubCell"/>
</dbReference>
<dbReference type="Gene3D" id="3.40.50.180">
    <property type="entry name" value="Methylesterase CheB, C-terminal domain"/>
    <property type="match status" value="1"/>
</dbReference>
<feature type="compositionally biased region" description="Basic and acidic residues" evidence="6">
    <location>
        <begin position="149"/>
        <end position="165"/>
    </location>
</feature>
<dbReference type="PROSITE" id="PS50122">
    <property type="entry name" value="CHEB"/>
    <property type="match status" value="1"/>
</dbReference>
<dbReference type="SMART" id="SM00448">
    <property type="entry name" value="REC"/>
    <property type="match status" value="1"/>
</dbReference>
<comment type="function">
    <text evidence="3">Involved in chemotaxis. Part of a chemotaxis signal transduction system that modulates chemotaxis in response to various stimuli. Catalyzes the demethylation of specific methylglutamate residues introduced into the chemoreceptors (methyl-accepting chemotaxis proteins or MCP) by CheR. Also mediates the irreversible deamidation of specific glutamine residues to glutamic acid.</text>
</comment>
<dbReference type="Proteomes" id="UP000219546">
    <property type="component" value="Unassembled WGS sequence"/>
</dbReference>
<reference evidence="9 10" key="1">
    <citation type="submission" date="2017-08" db="EMBL/GenBank/DDBJ databases">
        <authorList>
            <person name="de Groot N.N."/>
        </authorList>
    </citation>
    <scope>NUCLEOTIDE SEQUENCE [LARGE SCALE GENOMIC DNA]</scope>
    <source>
        <strain evidence="9 10">JC228</strain>
    </source>
</reference>
<keyword evidence="3 5" id="KW-0597">Phosphoprotein</keyword>
<dbReference type="InterPro" id="IPR000673">
    <property type="entry name" value="Sig_transdc_resp-reg_Me-estase"/>
</dbReference>
<keyword evidence="3" id="KW-0963">Cytoplasm</keyword>
<dbReference type="PROSITE" id="PS50110">
    <property type="entry name" value="RESPONSE_REGULATORY"/>
    <property type="match status" value="1"/>
</dbReference>
<dbReference type="InterPro" id="IPR008248">
    <property type="entry name" value="CheB-like"/>
</dbReference>
<dbReference type="CDD" id="cd17541">
    <property type="entry name" value="REC_CheB-like"/>
    <property type="match status" value="1"/>
</dbReference>
<dbReference type="CDD" id="cd16432">
    <property type="entry name" value="CheB_Rec"/>
    <property type="match status" value="1"/>
</dbReference>
<dbReference type="AlphaFoldDB" id="A0A285D1M9"/>
<dbReference type="GO" id="GO:0050568">
    <property type="term" value="F:protein-glutamine glutaminase activity"/>
    <property type="evidence" value="ECO:0007669"/>
    <property type="project" value="UniProtKB-UniRule"/>
</dbReference>
<evidence type="ECO:0000256" key="2">
    <source>
        <dbReference type="ARBA" id="ARBA00048267"/>
    </source>
</evidence>
<gene>
    <name evidence="3" type="primary">cheB</name>
    <name evidence="9" type="ORF">SAMN05877753_107184</name>
</gene>
<dbReference type="GO" id="GO:0006935">
    <property type="term" value="P:chemotaxis"/>
    <property type="evidence" value="ECO:0007669"/>
    <property type="project" value="UniProtKB-UniRule"/>
</dbReference>
<dbReference type="HAMAP" id="MF_00099">
    <property type="entry name" value="CheB_chemtxs"/>
    <property type="match status" value="1"/>
</dbReference>
<organism evidence="9 10">
    <name type="scientific">Bacillus oleivorans</name>
    <dbReference type="NCBI Taxonomy" id="1448271"/>
    <lineage>
        <taxon>Bacteria</taxon>
        <taxon>Bacillati</taxon>
        <taxon>Bacillota</taxon>
        <taxon>Bacilli</taxon>
        <taxon>Bacillales</taxon>
        <taxon>Bacillaceae</taxon>
        <taxon>Bacillus</taxon>
    </lineage>
</organism>
<dbReference type="PIRSF" id="PIRSF000876">
    <property type="entry name" value="RR_chemtxs_CheB"/>
    <property type="match status" value="1"/>
</dbReference>
<dbReference type="Pfam" id="PF00072">
    <property type="entry name" value="Response_reg"/>
    <property type="match status" value="1"/>
</dbReference>
<feature type="active site" evidence="3 4">
    <location>
        <position position="179"/>
    </location>
</feature>
<dbReference type="RefSeq" id="WP_097159607.1">
    <property type="nucleotide sequence ID" value="NZ_JBEPMQ010000007.1"/>
</dbReference>
<evidence type="ECO:0000256" key="4">
    <source>
        <dbReference type="PROSITE-ProRule" id="PRU00050"/>
    </source>
</evidence>
<sequence length="358" mass="38638">MMKVRVLIVDDSAFMRKVITDFLSDHPQIEVVGTARNGEDALKKIQQLKPDCLTLDVEMPVLNGLDALEMIMEQNPIPVVMLSSSTREGATSTLQALQLGAVDFVAKPSGPISLDMHKIKDELVEKVLHASTVNIQRIVGTKKSSKGMAKKDSRPNYESLRKEKAPSAGDPKLVLIGTSTGGPKALQTVLTQIPTTIDVPIVVVQHMPPKFTESLSLRLDSLCSLRVKEAECFEKLENGVVYIAPGGVHLEIKKSGSSLIFEMNDKDPVHGVRPSVDLLFQSAAALEEYEKIAVIMTGMGSDGTKGLELLKQQGQTIAIAESEQTCMVYGMPKSAVSAGLVDIIVNVEDIPGAILSLL</sequence>
<comment type="catalytic activity">
    <reaction evidence="3">
        <text>L-glutaminyl-[protein] + H2O = L-glutamyl-[protein] + NH4(+)</text>
        <dbReference type="Rhea" id="RHEA:16441"/>
        <dbReference type="Rhea" id="RHEA-COMP:10207"/>
        <dbReference type="Rhea" id="RHEA-COMP:10208"/>
        <dbReference type="ChEBI" id="CHEBI:15377"/>
        <dbReference type="ChEBI" id="CHEBI:28938"/>
        <dbReference type="ChEBI" id="CHEBI:29973"/>
        <dbReference type="ChEBI" id="CHEBI:30011"/>
        <dbReference type="EC" id="3.5.1.44"/>
    </reaction>
</comment>
<dbReference type="SUPFAM" id="SSF52172">
    <property type="entry name" value="CheY-like"/>
    <property type="match status" value="1"/>
</dbReference>
<comment type="subcellular location">
    <subcellularLocation>
        <location evidence="3">Cytoplasm</location>
    </subcellularLocation>
</comment>
<comment type="similarity">
    <text evidence="3">Belongs to the CheB family.</text>
</comment>
<keyword evidence="3 4" id="KW-0145">Chemotaxis</keyword>
<comment type="PTM">
    <text evidence="3">Phosphorylated by CheA. Phosphorylation of the N-terminal regulatory domain activates the methylesterase activity.</text>
</comment>
<keyword evidence="1 3" id="KW-0378">Hydrolase</keyword>
<dbReference type="InterPro" id="IPR001789">
    <property type="entry name" value="Sig_transdc_resp-reg_receiver"/>
</dbReference>
<evidence type="ECO:0000313" key="9">
    <source>
        <dbReference type="EMBL" id="SNX73702.1"/>
    </source>
</evidence>
<dbReference type="EMBL" id="OAOP01000007">
    <property type="protein sequence ID" value="SNX73702.1"/>
    <property type="molecule type" value="Genomic_DNA"/>
</dbReference>
<dbReference type="Gene3D" id="3.40.50.2300">
    <property type="match status" value="1"/>
</dbReference>